<dbReference type="EMBL" id="SJPT01000008">
    <property type="protein sequence ID" value="TWU20455.1"/>
    <property type="molecule type" value="Genomic_DNA"/>
</dbReference>
<organism evidence="1 2">
    <name type="scientific">Novipirellula galeiformis</name>
    <dbReference type="NCBI Taxonomy" id="2528004"/>
    <lineage>
        <taxon>Bacteria</taxon>
        <taxon>Pseudomonadati</taxon>
        <taxon>Planctomycetota</taxon>
        <taxon>Planctomycetia</taxon>
        <taxon>Pirellulales</taxon>
        <taxon>Pirellulaceae</taxon>
        <taxon>Novipirellula</taxon>
    </lineage>
</organism>
<protein>
    <submittedName>
        <fullName evidence="1">Uncharacterized protein</fullName>
    </submittedName>
</protein>
<evidence type="ECO:0000313" key="1">
    <source>
        <dbReference type="EMBL" id="TWU20455.1"/>
    </source>
</evidence>
<sequence length="31" mass="3316">MAEGDLTISFQALSASHALGLTRPVNFRRVG</sequence>
<name>A0A5C6C8P6_9BACT</name>
<proteinExistence type="predicted"/>
<dbReference type="Proteomes" id="UP000316304">
    <property type="component" value="Unassembled WGS sequence"/>
</dbReference>
<reference evidence="1 2" key="1">
    <citation type="submission" date="2019-02" db="EMBL/GenBank/DDBJ databases">
        <title>Deep-cultivation of Planctomycetes and their phenomic and genomic characterization uncovers novel biology.</title>
        <authorList>
            <person name="Wiegand S."/>
            <person name="Jogler M."/>
            <person name="Boedeker C."/>
            <person name="Pinto D."/>
            <person name="Vollmers J."/>
            <person name="Rivas-Marin E."/>
            <person name="Kohn T."/>
            <person name="Peeters S.H."/>
            <person name="Heuer A."/>
            <person name="Rast P."/>
            <person name="Oberbeckmann S."/>
            <person name="Bunk B."/>
            <person name="Jeske O."/>
            <person name="Meyerdierks A."/>
            <person name="Storesund J.E."/>
            <person name="Kallscheuer N."/>
            <person name="Luecker S."/>
            <person name="Lage O.M."/>
            <person name="Pohl T."/>
            <person name="Merkel B.J."/>
            <person name="Hornburger P."/>
            <person name="Mueller R.-W."/>
            <person name="Bruemmer F."/>
            <person name="Labrenz M."/>
            <person name="Spormann A.M."/>
            <person name="Op Den Camp H."/>
            <person name="Overmann J."/>
            <person name="Amann R."/>
            <person name="Jetten M.S.M."/>
            <person name="Mascher T."/>
            <person name="Medema M.H."/>
            <person name="Devos D.P."/>
            <person name="Kaster A.-K."/>
            <person name="Ovreas L."/>
            <person name="Rohde M."/>
            <person name="Galperin M.Y."/>
            <person name="Jogler C."/>
        </authorList>
    </citation>
    <scope>NUCLEOTIDE SEQUENCE [LARGE SCALE GENOMIC DNA]</scope>
    <source>
        <strain evidence="1 2">Pla52o</strain>
    </source>
</reference>
<accession>A0A5C6C8P6</accession>
<dbReference type="AlphaFoldDB" id="A0A5C6C8P6"/>
<comment type="caution">
    <text evidence="1">The sequence shown here is derived from an EMBL/GenBank/DDBJ whole genome shotgun (WGS) entry which is preliminary data.</text>
</comment>
<gene>
    <name evidence="1" type="ORF">Pla52o_43330</name>
</gene>
<keyword evidence="2" id="KW-1185">Reference proteome</keyword>
<evidence type="ECO:0000313" key="2">
    <source>
        <dbReference type="Proteomes" id="UP000316304"/>
    </source>
</evidence>